<evidence type="ECO:0008006" key="4">
    <source>
        <dbReference type="Google" id="ProtNLM"/>
    </source>
</evidence>
<protein>
    <recommendedName>
        <fullName evidence="4">Variable surface protein Vir18</fullName>
    </recommendedName>
</protein>
<sequence length="384" mass="42303">MEKYFGTRRSIFLNWKKLEDGKCLNKYSTIITELEEEIDKFNKIQHTNFYREWKNLNKTIIQKNNEIKDCVAKKQISNDLYVVDAIKRFRERCPNHNAPTCSNNPAPHFRESPSIKVTRVKSSSEAEVSGDKVHRDSITSEHDEAQKEHLATSVSSKVNAEETPPEDPLAQSAINYESATGHSSGVMDSGKNTLQRKLPGNETFDGFFPGHKHISDQFLPRNDEAVSSNIHDTPFMTAGVSLGENTSDRNHADVSSKGVDLDNVTFSEQPGDETATETVSADVSTINSKGSEIKNSSDGNSSNAKADTEHLLDKAFRTEGPSDKILSSNVPYNAENGSGLDTGNGNKSDILGKIFEAISDKDHIIQASAPMGIVLLLGLLFKVN</sequence>
<dbReference type="OrthoDB" id="10454242at2759"/>
<feature type="compositionally biased region" description="Basic and acidic residues" evidence="1">
    <location>
        <begin position="129"/>
        <end position="150"/>
    </location>
</feature>
<evidence type="ECO:0000256" key="1">
    <source>
        <dbReference type="SAM" id="MobiDB-lite"/>
    </source>
</evidence>
<feature type="region of interest" description="Disordered" evidence="1">
    <location>
        <begin position="262"/>
        <end position="306"/>
    </location>
</feature>
<name>A0A0J9TJ81_PLAVI</name>
<feature type="compositionally biased region" description="Polar residues" evidence="1">
    <location>
        <begin position="276"/>
        <end position="305"/>
    </location>
</feature>
<gene>
    <name evidence="2" type="ORF">PVMG_06094</name>
</gene>
<dbReference type="AlphaFoldDB" id="A0A0J9TJ81"/>
<accession>A0A0J9TJ81</accession>
<organism evidence="2 3">
    <name type="scientific">Plasmodium vivax Mauritania I</name>
    <dbReference type="NCBI Taxonomy" id="1035515"/>
    <lineage>
        <taxon>Eukaryota</taxon>
        <taxon>Sar</taxon>
        <taxon>Alveolata</taxon>
        <taxon>Apicomplexa</taxon>
        <taxon>Aconoidasida</taxon>
        <taxon>Haemosporida</taxon>
        <taxon>Plasmodiidae</taxon>
        <taxon>Plasmodium</taxon>
        <taxon>Plasmodium (Plasmodium)</taxon>
    </lineage>
</organism>
<dbReference type="Proteomes" id="UP000053776">
    <property type="component" value="Unassembled WGS sequence"/>
</dbReference>
<dbReference type="EMBL" id="KQ234997">
    <property type="protein sequence ID" value="KMZ95156.1"/>
    <property type="molecule type" value="Genomic_DNA"/>
</dbReference>
<reference evidence="2 3" key="1">
    <citation type="submission" date="2011-08" db="EMBL/GenBank/DDBJ databases">
        <title>The Genome Sequence of Plasmodium vivax Mauritania I.</title>
        <authorList>
            <consortium name="The Broad Institute Genome Sequencing Platform"/>
            <consortium name="The Broad Institute Genome Sequencing Center for Infectious Disease"/>
            <person name="Neafsey D."/>
            <person name="Carlton J."/>
            <person name="Barnwell J."/>
            <person name="Collins W."/>
            <person name="Escalante A."/>
            <person name="Mullikin J."/>
            <person name="Saul A."/>
            <person name="Guigo R."/>
            <person name="Camara F."/>
            <person name="Young S.K."/>
            <person name="Zeng Q."/>
            <person name="Gargeya S."/>
            <person name="Fitzgerald M."/>
            <person name="Haas B."/>
            <person name="Abouelleil A."/>
            <person name="Alvarado L."/>
            <person name="Arachchi H.M."/>
            <person name="Berlin A."/>
            <person name="Brown A."/>
            <person name="Chapman S.B."/>
            <person name="Chen Z."/>
            <person name="Dunbar C."/>
            <person name="Freedman E."/>
            <person name="Gearin G."/>
            <person name="Gellesch M."/>
            <person name="Goldberg J."/>
            <person name="Griggs A."/>
            <person name="Gujja S."/>
            <person name="Heiman D."/>
            <person name="Howarth C."/>
            <person name="Larson L."/>
            <person name="Lui A."/>
            <person name="MacDonald P.J.P."/>
            <person name="Montmayeur A."/>
            <person name="Murphy C."/>
            <person name="Neiman D."/>
            <person name="Pearson M."/>
            <person name="Priest M."/>
            <person name="Roberts A."/>
            <person name="Saif S."/>
            <person name="Shea T."/>
            <person name="Shenoy N."/>
            <person name="Sisk P."/>
            <person name="Stolte C."/>
            <person name="Sykes S."/>
            <person name="Wortman J."/>
            <person name="Nusbaum C."/>
            <person name="Birren B."/>
        </authorList>
    </citation>
    <scope>NUCLEOTIDE SEQUENCE [LARGE SCALE GENOMIC DNA]</scope>
    <source>
        <strain evidence="2 3">Mauritania I</strain>
    </source>
</reference>
<feature type="region of interest" description="Disordered" evidence="1">
    <location>
        <begin position="120"/>
        <end position="168"/>
    </location>
</feature>
<evidence type="ECO:0000313" key="2">
    <source>
        <dbReference type="EMBL" id="KMZ95156.1"/>
    </source>
</evidence>
<evidence type="ECO:0000313" key="3">
    <source>
        <dbReference type="Proteomes" id="UP000053776"/>
    </source>
</evidence>
<proteinExistence type="predicted"/>